<reference evidence="1" key="1">
    <citation type="submission" date="2014-11" db="EMBL/GenBank/DDBJ databases">
        <authorList>
            <person name="Amaro Gonzalez C."/>
        </authorList>
    </citation>
    <scope>NUCLEOTIDE SEQUENCE</scope>
</reference>
<evidence type="ECO:0000313" key="1">
    <source>
        <dbReference type="EMBL" id="JAH07202.1"/>
    </source>
</evidence>
<sequence>MTLFHFKLLHLCRSMFRKEMCVFCHRGSLLDFAERRSRQLYSRHSVI</sequence>
<name>A0A0E9PSC7_ANGAN</name>
<organism evidence="1">
    <name type="scientific">Anguilla anguilla</name>
    <name type="common">European freshwater eel</name>
    <name type="synonym">Muraena anguilla</name>
    <dbReference type="NCBI Taxonomy" id="7936"/>
    <lineage>
        <taxon>Eukaryota</taxon>
        <taxon>Metazoa</taxon>
        <taxon>Chordata</taxon>
        <taxon>Craniata</taxon>
        <taxon>Vertebrata</taxon>
        <taxon>Euteleostomi</taxon>
        <taxon>Actinopterygii</taxon>
        <taxon>Neopterygii</taxon>
        <taxon>Teleostei</taxon>
        <taxon>Anguilliformes</taxon>
        <taxon>Anguillidae</taxon>
        <taxon>Anguilla</taxon>
    </lineage>
</organism>
<dbReference type="EMBL" id="GBXM01101375">
    <property type="protein sequence ID" value="JAH07202.1"/>
    <property type="molecule type" value="Transcribed_RNA"/>
</dbReference>
<accession>A0A0E9PSC7</accession>
<protein>
    <submittedName>
        <fullName evidence="1">Uncharacterized protein</fullName>
    </submittedName>
</protein>
<reference evidence="1" key="2">
    <citation type="journal article" date="2015" name="Fish Shellfish Immunol.">
        <title>Early steps in the European eel (Anguilla anguilla)-Vibrio vulnificus interaction in the gills: Role of the RtxA13 toxin.</title>
        <authorList>
            <person name="Callol A."/>
            <person name="Pajuelo D."/>
            <person name="Ebbesson L."/>
            <person name="Teles M."/>
            <person name="MacKenzie S."/>
            <person name="Amaro C."/>
        </authorList>
    </citation>
    <scope>NUCLEOTIDE SEQUENCE</scope>
</reference>
<dbReference type="AlphaFoldDB" id="A0A0E9PSC7"/>
<proteinExistence type="predicted"/>